<reference evidence="11" key="2">
    <citation type="submission" date="2020-05" db="UniProtKB">
        <authorList>
            <consortium name="EnsemblMetazoa"/>
        </authorList>
    </citation>
    <scope>IDENTIFICATION</scope>
</reference>
<feature type="active site" evidence="7">
    <location>
        <position position="329"/>
    </location>
</feature>
<dbReference type="InterPro" id="IPR001102">
    <property type="entry name" value="Transglutaminase_N"/>
</dbReference>
<comment type="cofactor">
    <cofactor evidence="8">
        <name>Ca(2+)</name>
        <dbReference type="ChEBI" id="CHEBI:29108"/>
    </cofactor>
    <text evidence="8">Binds 1 Ca(2+) ion per subunit.</text>
</comment>
<keyword evidence="4 8" id="KW-0106">Calcium</keyword>
<feature type="active site" evidence="7">
    <location>
        <position position="412"/>
    </location>
</feature>
<dbReference type="SUPFAM" id="SSF81296">
    <property type="entry name" value="E set domains"/>
    <property type="match status" value="1"/>
</dbReference>
<dbReference type="Pfam" id="PF00868">
    <property type="entry name" value="Transglut_N"/>
    <property type="match status" value="1"/>
</dbReference>
<dbReference type="InterPro" id="IPR002931">
    <property type="entry name" value="Transglutaminase-like"/>
</dbReference>
<name>A0A084VCS3_ANOSI</name>
<evidence type="ECO:0000256" key="1">
    <source>
        <dbReference type="ARBA" id="ARBA00005968"/>
    </source>
</evidence>
<accession>A0A084VCS3</accession>
<feature type="binding site" evidence="8">
    <location>
        <position position="454"/>
    </location>
    <ligand>
        <name>Ca(2+)</name>
        <dbReference type="ChEBI" id="CHEBI:29108"/>
    </ligand>
</feature>
<dbReference type="SMART" id="SM00460">
    <property type="entry name" value="TGc"/>
    <property type="match status" value="1"/>
</dbReference>
<feature type="binding site" evidence="8">
    <location>
        <position position="507"/>
    </location>
    <ligand>
        <name>Ca(2+)</name>
        <dbReference type="ChEBI" id="CHEBI:29108"/>
    </ligand>
</feature>
<dbReference type="PIRSF" id="PIRSF000459">
    <property type="entry name" value="TGM_EBP42"/>
    <property type="match status" value="1"/>
</dbReference>
<keyword evidence="5" id="KW-0012">Acyltransferase</keyword>
<keyword evidence="2" id="KW-0808">Transferase</keyword>
<dbReference type="FunFam" id="3.90.260.10:FF:000001">
    <property type="entry name" value="Protein-glutamine gamma-glutamyltransferase 2"/>
    <property type="match status" value="1"/>
</dbReference>
<dbReference type="SUPFAM" id="SSF54001">
    <property type="entry name" value="Cysteine proteinases"/>
    <property type="match status" value="1"/>
</dbReference>
<dbReference type="VEuPathDB" id="VectorBase:ASIS011903"/>
<dbReference type="SUPFAM" id="SSF49309">
    <property type="entry name" value="Transglutaminase, two C-terminal domains"/>
    <property type="match status" value="2"/>
</dbReference>
<dbReference type="EMBL" id="ATLV01010846">
    <property type="status" value="NOT_ANNOTATED_CDS"/>
    <property type="molecule type" value="Genomic_DNA"/>
</dbReference>
<dbReference type="InterPro" id="IPR036985">
    <property type="entry name" value="Transglutaminase-like_sf"/>
</dbReference>
<evidence type="ECO:0000256" key="5">
    <source>
        <dbReference type="ARBA" id="ARBA00023315"/>
    </source>
</evidence>
<dbReference type="Pfam" id="PF01841">
    <property type="entry name" value="Transglut_core"/>
    <property type="match status" value="1"/>
</dbReference>
<evidence type="ECO:0000313" key="12">
    <source>
        <dbReference type="Proteomes" id="UP000030765"/>
    </source>
</evidence>
<evidence type="ECO:0000256" key="6">
    <source>
        <dbReference type="ARBA" id="ARBA00024222"/>
    </source>
</evidence>
<dbReference type="PANTHER" id="PTHR11590">
    <property type="entry name" value="PROTEIN-GLUTAMINE GAMMA-GLUTAMYLTRANSFERASE"/>
    <property type="match status" value="1"/>
</dbReference>
<feature type="active site" evidence="7">
    <location>
        <position position="388"/>
    </location>
</feature>
<evidence type="ECO:0000256" key="7">
    <source>
        <dbReference type="PIRSR" id="PIRSR000459-1"/>
    </source>
</evidence>
<keyword evidence="12" id="KW-1185">Reference proteome</keyword>
<dbReference type="AlphaFoldDB" id="A0A084VCS3"/>
<evidence type="ECO:0000256" key="4">
    <source>
        <dbReference type="ARBA" id="ARBA00022837"/>
    </source>
</evidence>
<dbReference type="Pfam" id="PF00927">
    <property type="entry name" value="Transglut_C"/>
    <property type="match status" value="1"/>
</dbReference>
<comment type="similarity">
    <text evidence="1">Belongs to the transglutaminase superfamily. Transglutaminase family.</text>
</comment>
<dbReference type="InterPro" id="IPR038765">
    <property type="entry name" value="Papain-like_cys_pep_sf"/>
</dbReference>
<evidence type="ECO:0000256" key="8">
    <source>
        <dbReference type="PIRSR" id="PIRSR000459-2"/>
    </source>
</evidence>
<organism evidence="10">
    <name type="scientific">Anopheles sinensis</name>
    <name type="common">Mosquito</name>
    <dbReference type="NCBI Taxonomy" id="74873"/>
    <lineage>
        <taxon>Eukaryota</taxon>
        <taxon>Metazoa</taxon>
        <taxon>Ecdysozoa</taxon>
        <taxon>Arthropoda</taxon>
        <taxon>Hexapoda</taxon>
        <taxon>Insecta</taxon>
        <taxon>Pterygota</taxon>
        <taxon>Neoptera</taxon>
        <taxon>Endopterygota</taxon>
        <taxon>Diptera</taxon>
        <taxon>Nematocera</taxon>
        <taxon>Culicoidea</taxon>
        <taxon>Culicidae</taxon>
        <taxon>Anophelinae</taxon>
        <taxon>Anopheles</taxon>
    </lineage>
</organism>
<protein>
    <recommendedName>
        <fullName evidence="6">protein-glutamine gamma-glutamyltransferase</fullName>
        <ecNumber evidence="6">2.3.2.13</ecNumber>
    </recommendedName>
</protein>
<dbReference type="EC" id="2.3.2.13" evidence="6"/>
<feature type="binding site" evidence="8">
    <location>
        <position position="452"/>
    </location>
    <ligand>
        <name>Ca(2+)</name>
        <dbReference type="ChEBI" id="CHEBI:29108"/>
    </ligand>
</feature>
<evidence type="ECO:0000256" key="3">
    <source>
        <dbReference type="ARBA" id="ARBA00022723"/>
    </source>
</evidence>
<dbReference type="InterPro" id="IPR013783">
    <property type="entry name" value="Ig-like_fold"/>
</dbReference>
<dbReference type="PANTHER" id="PTHR11590:SF69">
    <property type="entry name" value="RE08173P"/>
    <property type="match status" value="1"/>
</dbReference>
<dbReference type="OrthoDB" id="437511at2759"/>
<dbReference type="STRING" id="74873.A0A084VCS3"/>
<reference evidence="10 12" key="1">
    <citation type="journal article" date="2014" name="BMC Genomics">
        <title>Genome sequence of Anopheles sinensis provides insight into genetics basis of mosquito competence for malaria parasites.</title>
        <authorList>
            <person name="Zhou D."/>
            <person name="Zhang D."/>
            <person name="Ding G."/>
            <person name="Shi L."/>
            <person name="Hou Q."/>
            <person name="Ye Y."/>
            <person name="Xu Y."/>
            <person name="Zhou H."/>
            <person name="Xiong C."/>
            <person name="Li S."/>
            <person name="Yu J."/>
            <person name="Hong S."/>
            <person name="Yu X."/>
            <person name="Zou P."/>
            <person name="Chen C."/>
            <person name="Chang X."/>
            <person name="Wang W."/>
            <person name="Lv Y."/>
            <person name="Sun Y."/>
            <person name="Ma L."/>
            <person name="Shen B."/>
            <person name="Zhu C."/>
        </authorList>
    </citation>
    <scope>NUCLEOTIDE SEQUENCE [LARGE SCALE GENOMIC DNA]</scope>
</reference>
<evidence type="ECO:0000313" key="10">
    <source>
        <dbReference type="EMBL" id="KFB35767.1"/>
    </source>
</evidence>
<dbReference type="VEuPathDB" id="VectorBase:ASIC002671"/>
<dbReference type="InterPro" id="IPR023608">
    <property type="entry name" value="Transglutaminase_animal"/>
</dbReference>
<dbReference type="EMBL" id="KE524620">
    <property type="protein sequence ID" value="KFB35767.1"/>
    <property type="molecule type" value="Genomic_DNA"/>
</dbReference>
<dbReference type="InterPro" id="IPR008958">
    <property type="entry name" value="Transglutaminase_C"/>
</dbReference>
<dbReference type="Gene3D" id="2.60.40.10">
    <property type="entry name" value="Immunoglobulins"/>
    <property type="match status" value="3"/>
</dbReference>
<sequence length="768" mass="86500">MEVTAPHELPFAFWPGKNELENELENCEGDLKIEKIDMCVEENGIQHHTDKFEMMGIPRGNGMPSQLVVRRGQEFLLKFHCNRPINPDVDAISLVVAVDSIRGEYICHGHGTVVYMTLQSDDGVKEEDQDMDWTATLQASQTLETCLTEVTVAIRTSPNASVSRWHLIVNVKSKGFEEVRYSLARPFYLLFNPWCPEDPVFLDDENQRREYVLEDMTIIWKGNARNFNPHKWKLGQYEENVLDCSLWLLGDVARVSATYRGNPIKVCRALSGVVNSNDNYGVLQGEWNGDYRDGTAPSAWTGSVKILQEFYQQKELAPVDRSPIRYGQCFVFAGVLGTICRALGIPCRIVTNFTSAHDTEGSLTIDNYVDEEGNNKEGFSADSVWNFHVWNEVWLKRHDLDSTMYDGWQVIDGTPQESSDGLYKLGPAPVLAIKNGRVNMLYDCDFVFAEVNADSVVWRYRGPGKSLELVRMNTTEIGRFISTKAVGVDEREDITHNYKCGEQSAEEKQTMLRALKLGQNCLTKHYLKLARGKDQSNAKNDDVEFELQLNDYARFGEAFTINLLIRNISDDQVHSLKGRINLDHIVYTGKHIKNIASHPFSMTIEPNGQEVIEVPILFDDYYVPGMDEAIFKVSSFAAIEGTDHAYYSQKDYCLHKPTVQLQLGSDPILRSSLKVTAAFQNPLPVPITDGRFQIECSGLCKTLSIPAGPIDARGNCEVVFMIVPSTEGTTQLTAKFISQELSDVVGSLTFEVAPPYENNSLNDVLYFS</sequence>
<dbReference type="InterPro" id="IPR036238">
    <property type="entry name" value="Transglutaminase_C_sf"/>
</dbReference>
<dbReference type="Proteomes" id="UP000030765">
    <property type="component" value="Unassembled WGS sequence"/>
</dbReference>
<dbReference type="Gene3D" id="3.90.260.10">
    <property type="entry name" value="Transglutaminase-like"/>
    <property type="match status" value="1"/>
</dbReference>
<evidence type="ECO:0000313" key="11">
    <source>
        <dbReference type="EnsemblMetazoa" id="ASIC002671-PA"/>
    </source>
</evidence>
<proteinExistence type="inferred from homology"/>
<keyword evidence="3 8" id="KW-0479">Metal-binding</keyword>
<dbReference type="OMA" id="YDCDFVF"/>
<evidence type="ECO:0000259" key="9">
    <source>
        <dbReference type="SMART" id="SM00460"/>
    </source>
</evidence>
<dbReference type="InterPro" id="IPR014756">
    <property type="entry name" value="Ig_E-set"/>
</dbReference>
<dbReference type="GO" id="GO:0003810">
    <property type="term" value="F:protein-glutamine gamma-glutamyltransferase activity"/>
    <property type="evidence" value="ECO:0007669"/>
    <property type="project" value="UniProtKB-EC"/>
</dbReference>
<evidence type="ECO:0000256" key="2">
    <source>
        <dbReference type="ARBA" id="ARBA00022679"/>
    </source>
</evidence>
<feature type="domain" description="Transglutaminase-like" evidence="9">
    <location>
        <begin position="321"/>
        <end position="415"/>
    </location>
</feature>
<gene>
    <name evidence="10" type="ORF">ZHAS_00002671</name>
</gene>
<dbReference type="InterPro" id="IPR050779">
    <property type="entry name" value="Transglutaminase"/>
</dbReference>
<feature type="binding site" evidence="8">
    <location>
        <position position="502"/>
    </location>
    <ligand>
        <name>Ca(2+)</name>
        <dbReference type="ChEBI" id="CHEBI:29108"/>
    </ligand>
</feature>
<dbReference type="GO" id="GO:0046872">
    <property type="term" value="F:metal ion binding"/>
    <property type="evidence" value="ECO:0007669"/>
    <property type="project" value="UniProtKB-KW"/>
</dbReference>
<dbReference type="EnsemblMetazoa" id="ASIC002671-RA">
    <property type="protein sequence ID" value="ASIC002671-PA"/>
    <property type="gene ID" value="ASIC002671"/>
</dbReference>